<comment type="similarity">
    <text evidence="10">Belongs to the TRAFAC class YlqF/YawG GTPase family. RsgA subfamily.</text>
</comment>
<feature type="binding site" evidence="10">
    <location>
        <begin position="164"/>
        <end position="172"/>
    </location>
    <ligand>
        <name>GTP</name>
        <dbReference type="ChEBI" id="CHEBI:37565"/>
    </ligand>
</feature>
<dbReference type="Gene3D" id="1.10.40.50">
    <property type="entry name" value="Probable gtpase engc, domain 3"/>
    <property type="match status" value="1"/>
</dbReference>
<comment type="function">
    <text evidence="10">One of several proteins that assist in the late maturation steps of the functional core of the 30S ribosomal subunit. Helps release RbfA from mature subunits. May play a role in the assembly of ribosomal proteins into the subunit. Circularly permuted GTPase that catalyzes slow GTP hydrolysis, GTPase activity is stimulated by the 30S ribosomal subunit.</text>
</comment>
<keyword evidence="6 10" id="KW-0378">Hydrolase</keyword>
<comment type="cofactor">
    <cofactor evidence="10">
        <name>Zn(2+)</name>
        <dbReference type="ChEBI" id="CHEBI:29105"/>
    </cofactor>
    <text evidence="10">Binds 1 zinc ion per subunit.</text>
</comment>
<keyword evidence="2 10" id="KW-0690">Ribosome biogenesis</keyword>
<dbReference type="PROSITE" id="PS50936">
    <property type="entry name" value="ENGC_GTPASE"/>
    <property type="match status" value="1"/>
</dbReference>
<dbReference type="Proteomes" id="UP000440713">
    <property type="component" value="Unassembled WGS sequence"/>
</dbReference>
<dbReference type="InterPro" id="IPR010914">
    <property type="entry name" value="RsgA_GTPase_dom"/>
</dbReference>
<dbReference type="CDD" id="cd04466">
    <property type="entry name" value="S1_YloQ_GTPase"/>
    <property type="match status" value="1"/>
</dbReference>
<feature type="binding site" evidence="10">
    <location>
        <begin position="112"/>
        <end position="115"/>
    </location>
    <ligand>
        <name>GTP</name>
        <dbReference type="ChEBI" id="CHEBI:37565"/>
    </ligand>
</feature>
<evidence type="ECO:0000256" key="9">
    <source>
        <dbReference type="ARBA" id="ARBA00023134"/>
    </source>
</evidence>
<dbReference type="SUPFAM" id="SSF50249">
    <property type="entry name" value="Nucleic acid-binding proteins"/>
    <property type="match status" value="1"/>
</dbReference>
<evidence type="ECO:0000256" key="2">
    <source>
        <dbReference type="ARBA" id="ARBA00022517"/>
    </source>
</evidence>
<keyword evidence="9 10" id="KW-0342">GTP-binding</keyword>
<dbReference type="InterPro" id="IPR031944">
    <property type="entry name" value="RsgA_N"/>
</dbReference>
<comment type="caution">
    <text evidence="13">The sequence shown here is derived from an EMBL/GenBank/DDBJ whole genome shotgun (WGS) entry which is preliminary data.</text>
</comment>
<feature type="binding site" evidence="10">
    <location>
        <position position="251"/>
    </location>
    <ligand>
        <name>Zn(2+)</name>
        <dbReference type="ChEBI" id="CHEBI:29105"/>
    </ligand>
</feature>
<name>A0A6N7XI97_9FIRM</name>
<dbReference type="GO" id="GO:0005525">
    <property type="term" value="F:GTP binding"/>
    <property type="evidence" value="ECO:0007669"/>
    <property type="project" value="UniProtKB-UniRule"/>
</dbReference>
<proteinExistence type="inferred from homology"/>
<keyword evidence="8 10" id="KW-0694">RNA-binding</keyword>
<evidence type="ECO:0000256" key="10">
    <source>
        <dbReference type="HAMAP-Rule" id="MF_01820"/>
    </source>
</evidence>
<evidence type="ECO:0000256" key="8">
    <source>
        <dbReference type="ARBA" id="ARBA00022884"/>
    </source>
</evidence>
<gene>
    <name evidence="10 13" type="primary">rsgA</name>
    <name evidence="13" type="ORF">FYJ71_09325</name>
</gene>
<evidence type="ECO:0000256" key="7">
    <source>
        <dbReference type="ARBA" id="ARBA00022833"/>
    </source>
</evidence>
<dbReference type="RefSeq" id="WP_154538608.1">
    <property type="nucleotide sequence ID" value="NZ_VUNE01000005.1"/>
</dbReference>
<reference evidence="13 14" key="1">
    <citation type="submission" date="2019-08" db="EMBL/GenBank/DDBJ databases">
        <title>In-depth cultivation of the pig gut microbiome towards novel bacterial diversity and tailored functional studies.</title>
        <authorList>
            <person name="Wylensek D."/>
            <person name="Hitch T.C.A."/>
            <person name="Clavel T."/>
        </authorList>
    </citation>
    <scope>NUCLEOTIDE SEQUENCE [LARGE SCALE GENOMIC DNA]</scope>
    <source>
        <strain evidence="13 14">WCA-SAB-591-4A-A</strain>
    </source>
</reference>
<dbReference type="InterPro" id="IPR030378">
    <property type="entry name" value="G_CP_dom"/>
</dbReference>
<dbReference type="InterPro" id="IPR012340">
    <property type="entry name" value="NA-bd_OB-fold"/>
</dbReference>
<dbReference type="AlphaFoldDB" id="A0A6N7XI97"/>
<evidence type="ECO:0000256" key="3">
    <source>
        <dbReference type="ARBA" id="ARBA00022723"/>
    </source>
</evidence>
<dbReference type="GO" id="GO:0042274">
    <property type="term" value="P:ribosomal small subunit biogenesis"/>
    <property type="evidence" value="ECO:0007669"/>
    <property type="project" value="UniProtKB-UniRule"/>
</dbReference>
<dbReference type="PANTHER" id="PTHR32120">
    <property type="entry name" value="SMALL RIBOSOMAL SUBUNIT BIOGENESIS GTPASE RSGA"/>
    <property type="match status" value="1"/>
</dbReference>
<keyword evidence="1 10" id="KW-0963">Cytoplasm</keyword>
<evidence type="ECO:0000256" key="4">
    <source>
        <dbReference type="ARBA" id="ARBA00022730"/>
    </source>
</evidence>
<evidence type="ECO:0000259" key="12">
    <source>
        <dbReference type="PROSITE" id="PS51721"/>
    </source>
</evidence>
<comment type="subcellular location">
    <subcellularLocation>
        <location evidence="10">Cytoplasm</location>
    </subcellularLocation>
</comment>
<comment type="subunit">
    <text evidence="10">Monomer. Associates with 30S ribosomal subunit, binds 16S rRNA.</text>
</comment>
<dbReference type="InterPro" id="IPR004881">
    <property type="entry name" value="Ribosome_biogen_GTPase_RsgA"/>
</dbReference>
<dbReference type="HAMAP" id="MF_01820">
    <property type="entry name" value="GTPase_RsgA"/>
    <property type="match status" value="1"/>
</dbReference>
<evidence type="ECO:0000256" key="5">
    <source>
        <dbReference type="ARBA" id="ARBA00022741"/>
    </source>
</evidence>
<dbReference type="InterPro" id="IPR027417">
    <property type="entry name" value="P-loop_NTPase"/>
</dbReference>
<feature type="binding site" evidence="10">
    <location>
        <position position="253"/>
    </location>
    <ligand>
        <name>Zn(2+)</name>
        <dbReference type="ChEBI" id="CHEBI:29105"/>
    </ligand>
</feature>
<dbReference type="EMBL" id="VUNE01000005">
    <property type="protein sequence ID" value="MST63134.1"/>
    <property type="molecule type" value="Genomic_DNA"/>
</dbReference>
<organism evidence="13 14">
    <name type="scientific">Peptostreptococcus porci</name>
    <dbReference type="NCBI Taxonomy" id="2652282"/>
    <lineage>
        <taxon>Bacteria</taxon>
        <taxon>Bacillati</taxon>
        <taxon>Bacillota</taxon>
        <taxon>Clostridia</taxon>
        <taxon>Peptostreptococcales</taxon>
        <taxon>Peptostreptococcaceae</taxon>
        <taxon>Peptostreptococcus</taxon>
    </lineage>
</organism>
<feature type="binding site" evidence="10">
    <location>
        <position position="245"/>
    </location>
    <ligand>
        <name>Zn(2+)</name>
        <dbReference type="ChEBI" id="CHEBI:29105"/>
    </ligand>
</feature>
<dbReference type="PROSITE" id="PS51721">
    <property type="entry name" value="G_CP"/>
    <property type="match status" value="1"/>
</dbReference>
<dbReference type="GO" id="GO:0046872">
    <property type="term" value="F:metal ion binding"/>
    <property type="evidence" value="ECO:0007669"/>
    <property type="project" value="UniProtKB-KW"/>
</dbReference>
<feature type="domain" description="EngC GTPase" evidence="11">
    <location>
        <begin position="72"/>
        <end position="220"/>
    </location>
</feature>
<accession>A0A6N7XI97</accession>
<dbReference type="GO" id="GO:0005737">
    <property type="term" value="C:cytoplasm"/>
    <property type="evidence" value="ECO:0007669"/>
    <property type="project" value="UniProtKB-SubCell"/>
</dbReference>
<keyword evidence="5 10" id="KW-0547">Nucleotide-binding</keyword>
<feature type="domain" description="CP-type G" evidence="12">
    <location>
        <begin position="63"/>
        <end position="222"/>
    </location>
</feature>
<keyword evidence="3 10" id="KW-0479">Metal-binding</keyword>
<dbReference type="EC" id="3.6.1.-" evidence="10"/>
<keyword evidence="4 10" id="KW-0699">rRNA-binding</keyword>
<feature type="binding site" evidence="10">
    <location>
        <position position="259"/>
    </location>
    <ligand>
        <name>Zn(2+)</name>
        <dbReference type="ChEBI" id="CHEBI:29105"/>
    </ligand>
</feature>
<dbReference type="Gene3D" id="3.40.50.300">
    <property type="entry name" value="P-loop containing nucleotide triphosphate hydrolases"/>
    <property type="match status" value="1"/>
</dbReference>
<dbReference type="Pfam" id="PF03193">
    <property type="entry name" value="RsgA_GTPase"/>
    <property type="match status" value="1"/>
</dbReference>
<dbReference type="Gene3D" id="2.40.50.140">
    <property type="entry name" value="Nucleic acid-binding proteins"/>
    <property type="match status" value="1"/>
</dbReference>
<evidence type="ECO:0000256" key="1">
    <source>
        <dbReference type="ARBA" id="ARBA00022490"/>
    </source>
</evidence>
<dbReference type="GO" id="GO:0003924">
    <property type="term" value="F:GTPase activity"/>
    <property type="evidence" value="ECO:0007669"/>
    <property type="project" value="UniProtKB-UniRule"/>
</dbReference>
<dbReference type="NCBIfam" id="TIGR00157">
    <property type="entry name" value="ribosome small subunit-dependent GTPase A"/>
    <property type="match status" value="1"/>
</dbReference>
<evidence type="ECO:0000259" key="11">
    <source>
        <dbReference type="PROSITE" id="PS50936"/>
    </source>
</evidence>
<dbReference type="SUPFAM" id="SSF52540">
    <property type="entry name" value="P-loop containing nucleoside triphosphate hydrolases"/>
    <property type="match status" value="1"/>
</dbReference>
<dbReference type="PANTHER" id="PTHR32120:SF11">
    <property type="entry name" value="SMALL RIBOSOMAL SUBUNIT BIOGENESIS GTPASE RSGA 1, MITOCHONDRIAL-RELATED"/>
    <property type="match status" value="1"/>
</dbReference>
<protein>
    <recommendedName>
        <fullName evidence="10">Small ribosomal subunit biogenesis GTPase RsgA</fullName>
        <ecNumber evidence="10">3.6.1.-</ecNumber>
    </recommendedName>
</protein>
<evidence type="ECO:0000256" key="6">
    <source>
        <dbReference type="ARBA" id="ARBA00022801"/>
    </source>
</evidence>
<dbReference type="CDD" id="cd01854">
    <property type="entry name" value="YjeQ_EngC"/>
    <property type="match status" value="1"/>
</dbReference>
<evidence type="ECO:0000313" key="13">
    <source>
        <dbReference type="EMBL" id="MST63134.1"/>
    </source>
</evidence>
<keyword evidence="14" id="KW-1185">Reference proteome</keyword>
<evidence type="ECO:0000313" key="14">
    <source>
        <dbReference type="Proteomes" id="UP000440713"/>
    </source>
</evidence>
<sequence>MIKGKIIKAISGFFYVECDSGIIECKARGILRKKNVTPIIGDNVIISTTDSNCGIIEEVMLRKTELVRPSVANIDKVFITFAIKEPNPNLSLLDRFIVFSEKMGLDIVILLSKVDLDENLEKTKSIVDEYSKVGYKVIPVSIVTGQNMDKVKQEMKGCTSVFAGQSGVGKSSIINSIVPALNLETSEISHKLGRGKHTTRHAQLFKIDEDTIFADTPGFSSFEINDVDEDELKHYFIEFSGLGECRFGNKCIHKNEPDCVVKEAVENGEISKRRYESYLQILEEIKSYNSFGRKNREKDGIYVKSKNRKDNGR</sequence>
<keyword evidence="7 10" id="KW-0862">Zinc</keyword>
<dbReference type="Pfam" id="PF16745">
    <property type="entry name" value="RsgA_N"/>
    <property type="match status" value="1"/>
</dbReference>
<dbReference type="GO" id="GO:0019843">
    <property type="term" value="F:rRNA binding"/>
    <property type="evidence" value="ECO:0007669"/>
    <property type="project" value="UniProtKB-KW"/>
</dbReference>